<feature type="repeat" description="WD" evidence="7">
    <location>
        <begin position="169"/>
        <end position="201"/>
    </location>
</feature>
<dbReference type="InterPro" id="IPR051973">
    <property type="entry name" value="tRNA_Anticodon_Mtase-Reg"/>
</dbReference>
<dbReference type="PROSITE" id="PS00678">
    <property type="entry name" value="WD_REPEATS_1"/>
    <property type="match status" value="2"/>
</dbReference>
<organism evidence="8">
    <name type="scientific">Arcella intermedia</name>
    <dbReference type="NCBI Taxonomy" id="1963864"/>
    <lineage>
        <taxon>Eukaryota</taxon>
        <taxon>Amoebozoa</taxon>
        <taxon>Tubulinea</taxon>
        <taxon>Elardia</taxon>
        <taxon>Arcellinida</taxon>
        <taxon>Sphaerothecina</taxon>
        <taxon>Arcellidae</taxon>
        <taxon>Arcella</taxon>
    </lineage>
</organism>
<dbReference type="PROSITE" id="PS50082">
    <property type="entry name" value="WD_REPEATS_2"/>
    <property type="match status" value="3"/>
</dbReference>
<dbReference type="InterPro" id="IPR011047">
    <property type="entry name" value="Quinoprotein_ADH-like_sf"/>
</dbReference>
<sequence length="1108" mass="123636">MGGSLKVYHYLTGQLIHHSPIFPNGAGRIHGIKVLVLNGEEHLLIWGQKQIKLFRVSSPQFQLALEVGFPLLSDWIWDALAFAAQDTPSLHSSGLIICVGLAQNLLQLWLFQDKQLRFLKHIRGHERCLLYSMSIYFSKSEGLVVASGTIFNEILLWKPFISDQTFFKLVGHEGVIFRMFWGEDGKSLLSVSDDRSARLWDTPSFPDSPLTDPPHIPAIQSFYGHGARVWDCIIPHPNSPYIITCSEDTTIRVWDVATGTKISTLEGHTGKSVWRVALHPKGSILASGGGDSAVKLWNLQSLLHKEKKQLNEILFELPSRGTITKPKKQEVARFILASCSHLFIASTLGFVYRKAFDETKGAAVEEIHKDEGTTWQSGVYHHYNQMGGLLILGDSDGFITIISAETNAQFKTFKFQASPQRITTVIPFDIDEDYYSFGTSSANTGELILWRIGYSDQSGITSCSMVYTFALPSASVAIWSAAKLIFTKEIKSTDNTQKSEALLVLLGDSAGSIYLFEVPVPHKLNDEIAYKKQKTSFTTRSSTLSEKTEDKFYPVFHLKNLHASQRVCSIYISTEEVMGRQDHTILTGGRNGHICKLKFFVDELDHNVKLVKISDSKAYKNMDMVESIERCGENDIYFGFYGSNAVFYNLSKESKLLSLPCGGSKRPSAYFIDTTLSVPMIHFISSKQTQFSLYSVPSPTLKESLFSKAILQQPHHGRDNNSIQILKHLSTPQEVSIVTTSEDVTVRYSVINTSKLPETSITTQTLHNHTSAARATATTRHPSKPLLMFSGGSKLEMKAWGFNESGRFFYLISEINSTIPGINKKKNKKKQTSEKMINHRVMALVAFPVEGTEKLHCVISGRSDAMIEVLLFDDQELRWETVAHLNQGSCVLSLSDITTTERQHILFSGGTDGKIFAWDLTKLVQEIGRSHKEGTKIESAWSLQASHTFAAHQSGVDSISILPVAIQDHGDAFILCSGGDDQVIFISVFKVVSKEGSIVELGKKKFDSMHNGSIRGIWSTTLPYKTLPQVEKDRFWVFSIGGEDQLLSIWNIKFQKHNQILDFTLEFIQNRLIDVAHSTGMTGTMLDGNKVVLAICGQGIQVLQVNCT</sequence>
<keyword evidence="2" id="KW-0963">Cytoplasm</keyword>
<evidence type="ECO:0000256" key="4">
    <source>
        <dbReference type="ARBA" id="ARBA00022694"/>
    </source>
</evidence>
<dbReference type="PANTHER" id="PTHR14344">
    <property type="entry name" value="WD REPEAT PROTEIN"/>
    <property type="match status" value="1"/>
</dbReference>
<evidence type="ECO:0000256" key="6">
    <source>
        <dbReference type="ARBA" id="ARBA00038255"/>
    </source>
</evidence>
<dbReference type="InterPro" id="IPR020472">
    <property type="entry name" value="WD40_PAC1"/>
</dbReference>
<feature type="repeat" description="WD" evidence="7">
    <location>
        <begin position="236"/>
        <end position="264"/>
    </location>
</feature>
<reference evidence="8" key="1">
    <citation type="journal article" date="2020" name="J. Eukaryot. Microbiol.">
        <title>De novo Sequencing, Assembly and Annotation of the Transcriptome for the Free-Living Testate Amoeba Arcella intermedia.</title>
        <authorList>
            <person name="Ribeiro G.M."/>
            <person name="Porfirio-Sousa A.L."/>
            <person name="Maurer-Alcala X.X."/>
            <person name="Katz L.A."/>
            <person name="Lahr D.J.G."/>
        </authorList>
    </citation>
    <scope>NUCLEOTIDE SEQUENCE</scope>
</reference>
<dbReference type="SUPFAM" id="SSF50978">
    <property type="entry name" value="WD40 repeat-like"/>
    <property type="match status" value="1"/>
</dbReference>
<evidence type="ECO:0000256" key="2">
    <source>
        <dbReference type="ARBA" id="ARBA00022490"/>
    </source>
</evidence>
<dbReference type="PROSITE" id="PS50294">
    <property type="entry name" value="WD_REPEATS_REGION"/>
    <property type="match status" value="2"/>
</dbReference>
<proteinExistence type="inferred from homology"/>
<dbReference type="InterPro" id="IPR019775">
    <property type="entry name" value="WD40_repeat_CS"/>
</dbReference>
<dbReference type="InterPro" id="IPR001680">
    <property type="entry name" value="WD40_rpt"/>
</dbReference>
<dbReference type="PANTHER" id="PTHR14344:SF3">
    <property type="entry name" value="WD REPEAT-CONTAINING PROTEIN 6"/>
    <property type="match status" value="1"/>
</dbReference>
<accession>A0A6B2KWJ9</accession>
<keyword evidence="3 7" id="KW-0853">WD repeat</keyword>
<feature type="repeat" description="WD" evidence="7">
    <location>
        <begin position="273"/>
        <end position="301"/>
    </location>
</feature>
<keyword evidence="5" id="KW-0677">Repeat</keyword>
<dbReference type="GO" id="GO:0030488">
    <property type="term" value="P:tRNA methylation"/>
    <property type="evidence" value="ECO:0007669"/>
    <property type="project" value="TreeGrafter"/>
</dbReference>
<comment type="subcellular location">
    <subcellularLocation>
        <location evidence="1">Cytoplasm</location>
    </subcellularLocation>
</comment>
<comment type="similarity">
    <text evidence="6">Belongs to the WD repeat WDR6 family.</text>
</comment>
<protein>
    <submittedName>
        <fullName evidence="8">Uncharacterized protein</fullName>
    </submittedName>
</protein>
<dbReference type="EMBL" id="GIBP01000195">
    <property type="protein sequence ID" value="NDV29164.1"/>
    <property type="molecule type" value="Transcribed_RNA"/>
</dbReference>
<dbReference type="InterPro" id="IPR015943">
    <property type="entry name" value="WD40/YVTN_repeat-like_dom_sf"/>
</dbReference>
<dbReference type="InterPro" id="IPR036322">
    <property type="entry name" value="WD40_repeat_dom_sf"/>
</dbReference>
<evidence type="ECO:0000256" key="1">
    <source>
        <dbReference type="ARBA" id="ARBA00004496"/>
    </source>
</evidence>
<dbReference type="PRINTS" id="PR00320">
    <property type="entry name" value="GPROTEINBRPT"/>
</dbReference>
<dbReference type="AlphaFoldDB" id="A0A6B2KWJ9"/>
<evidence type="ECO:0000256" key="7">
    <source>
        <dbReference type="PROSITE-ProRule" id="PRU00221"/>
    </source>
</evidence>
<dbReference type="SUPFAM" id="SSF50998">
    <property type="entry name" value="Quinoprotein alcohol dehydrogenase-like"/>
    <property type="match status" value="1"/>
</dbReference>
<dbReference type="SMART" id="SM00320">
    <property type="entry name" value="WD40"/>
    <property type="match status" value="6"/>
</dbReference>
<evidence type="ECO:0000256" key="3">
    <source>
        <dbReference type="ARBA" id="ARBA00022574"/>
    </source>
</evidence>
<name>A0A6B2KWJ9_9EUKA</name>
<dbReference type="Gene3D" id="2.130.10.10">
    <property type="entry name" value="YVTN repeat-like/Quinoprotein amine dehydrogenase"/>
    <property type="match status" value="3"/>
</dbReference>
<dbReference type="GO" id="GO:0005737">
    <property type="term" value="C:cytoplasm"/>
    <property type="evidence" value="ECO:0007669"/>
    <property type="project" value="UniProtKB-SubCell"/>
</dbReference>
<evidence type="ECO:0000256" key="5">
    <source>
        <dbReference type="ARBA" id="ARBA00022737"/>
    </source>
</evidence>
<keyword evidence="4" id="KW-0819">tRNA processing</keyword>
<evidence type="ECO:0000313" key="8">
    <source>
        <dbReference type="EMBL" id="NDV29164.1"/>
    </source>
</evidence>
<dbReference type="Pfam" id="PF00400">
    <property type="entry name" value="WD40"/>
    <property type="match status" value="3"/>
</dbReference>